<dbReference type="GeneID" id="119729155"/>
<dbReference type="InterPro" id="IPR010987">
    <property type="entry name" value="Glutathione-S-Trfase_C-like"/>
</dbReference>
<feature type="domain" description="GST N-terminal" evidence="6">
    <location>
        <begin position="60"/>
        <end position="141"/>
    </location>
</feature>
<dbReference type="Proteomes" id="UP000887568">
    <property type="component" value="Unplaced"/>
</dbReference>
<evidence type="ECO:0000313" key="9">
    <source>
        <dbReference type="Proteomes" id="UP000887568"/>
    </source>
</evidence>
<name>A0A914A1T9_PATMI</name>
<evidence type="ECO:0000259" key="6">
    <source>
        <dbReference type="PROSITE" id="PS50404"/>
    </source>
</evidence>
<dbReference type="CDD" id="cd08248">
    <property type="entry name" value="RTN4I1"/>
    <property type="match status" value="1"/>
</dbReference>
<dbReference type="PANTHER" id="PTHR11695:SF294">
    <property type="entry name" value="RETICULON-4-INTERACTING PROTEIN 1, MITOCHONDRIAL"/>
    <property type="match status" value="1"/>
</dbReference>
<dbReference type="PROSITE" id="PS50405">
    <property type="entry name" value="GST_CTER"/>
    <property type="match status" value="1"/>
</dbReference>
<keyword evidence="4" id="KW-0560">Oxidoreductase</keyword>
<keyword evidence="3" id="KW-0809">Transit peptide</keyword>
<accession>A0A914A1T9</accession>
<evidence type="ECO:0008006" key="10">
    <source>
        <dbReference type="Google" id="ProtNLM"/>
    </source>
</evidence>
<dbReference type="Gene3D" id="3.40.30.10">
    <property type="entry name" value="Glutaredoxin"/>
    <property type="match status" value="1"/>
</dbReference>
<proteinExistence type="inferred from homology"/>
<dbReference type="InterPro" id="IPR036249">
    <property type="entry name" value="Thioredoxin-like_sf"/>
</dbReference>
<dbReference type="SUPFAM" id="SSF52833">
    <property type="entry name" value="Thioredoxin-like"/>
    <property type="match status" value="1"/>
</dbReference>
<dbReference type="InterPro" id="IPR040079">
    <property type="entry name" value="Glutathione_S-Trfase"/>
</dbReference>
<evidence type="ECO:0000256" key="4">
    <source>
        <dbReference type="ARBA" id="ARBA00023002"/>
    </source>
</evidence>
<evidence type="ECO:0000256" key="5">
    <source>
        <dbReference type="ARBA" id="ARBA00023128"/>
    </source>
</evidence>
<dbReference type="InterPro" id="IPR004045">
    <property type="entry name" value="Glutathione_S-Trfase_N"/>
</dbReference>
<dbReference type="InterPro" id="IPR050700">
    <property type="entry name" value="YIM1/Zinc_Alcohol_DH_Fams"/>
</dbReference>
<feature type="domain" description="GST C-terminal" evidence="7">
    <location>
        <begin position="178"/>
        <end position="303"/>
    </location>
</feature>
<evidence type="ECO:0000313" key="8">
    <source>
        <dbReference type="EnsemblMetazoa" id="XP_038057610.1"/>
    </source>
</evidence>
<keyword evidence="5" id="KW-0496">Mitochondrion</keyword>
<dbReference type="SUPFAM" id="SSF51735">
    <property type="entry name" value="NAD(P)-binding Rossmann-fold domains"/>
    <property type="match status" value="1"/>
</dbReference>
<dbReference type="Pfam" id="PF13602">
    <property type="entry name" value="ADH_zinc_N_2"/>
    <property type="match status" value="1"/>
</dbReference>
<dbReference type="InterPro" id="IPR037397">
    <property type="entry name" value="RTN4IP1"/>
</dbReference>
<keyword evidence="9" id="KW-1185">Reference proteome</keyword>
<dbReference type="InterPro" id="IPR036291">
    <property type="entry name" value="NAD(P)-bd_dom_sf"/>
</dbReference>
<dbReference type="CDD" id="cd00570">
    <property type="entry name" value="GST_N_family"/>
    <property type="match status" value="1"/>
</dbReference>
<organism evidence="8 9">
    <name type="scientific">Patiria miniata</name>
    <name type="common">Bat star</name>
    <name type="synonym">Asterina miniata</name>
    <dbReference type="NCBI Taxonomy" id="46514"/>
    <lineage>
        <taxon>Eukaryota</taxon>
        <taxon>Metazoa</taxon>
        <taxon>Echinodermata</taxon>
        <taxon>Eleutherozoa</taxon>
        <taxon>Asterozoa</taxon>
        <taxon>Asteroidea</taxon>
        <taxon>Valvatacea</taxon>
        <taxon>Valvatida</taxon>
        <taxon>Asterinidae</taxon>
        <taxon>Patiria</taxon>
    </lineage>
</organism>
<dbReference type="RefSeq" id="XP_038057610.1">
    <property type="nucleotide sequence ID" value="XM_038201682.1"/>
</dbReference>
<dbReference type="Gene3D" id="3.40.50.720">
    <property type="entry name" value="NAD(P)-binding Rossmann-like Domain"/>
    <property type="match status" value="1"/>
</dbReference>
<dbReference type="InterPro" id="IPR011032">
    <property type="entry name" value="GroES-like_sf"/>
</dbReference>
<dbReference type="GO" id="GO:0005739">
    <property type="term" value="C:mitochondrion"/>
    <property type="evidence" value="ECO:0007669"/>
    <property type="project" value="UniProtKB-SubCell"/>
</dbReference>
<dbReference type="InterPro" id="IPR013154">
    <property type="entry name" value="ADH-like_N"/>
</dbReference>
<dbReference type="Pfam" id="PF13417">
    <property type="entry name" value="GST_N_3"/>
    <property type="match status" value="1"/>
</dbReference>
<dbReference type="SFLD" id="SFLDG00358">
    <property type="entry name" value="Main_(cytGST)"/>
    <property type="match status" value="1"/>
</dbReference>
<dbReference type="CDD" id="cd00299">
    <property type="entry name" value="GST_C_family"/>
    <property type="match status" value="1"/>
</dbReference>
<dbReference type="Gene3D" id="1.20.1050.10">
    <property type="match status" value="1"/>
</dbReference>
<dbReference type="GO" id="GO:0016491">
    <property type="term" value="F:oxidoreductase activity"/>
    <property type="evidence" value="ECO:0007669"/>
    <property type="project" value="UniProtKB-KW"/>
</dbReference>
<dbReference type="SUPFAM" id="SSF47616">
    <property type="entry name" value="GST C-terminal domain-like"/>
    <property type="match status" value="1"/>
</dbReference>
<dbReference type="Pfam" id="PF08240">
    <property type="entry name" value="ADH_N"/>
    <property type="match status" value="1"/>
</dbReference>
<dbReference type="InterPro" id="IPR020843">
    <property type="entry name" value="ER"/>
</dbReference>
<dbReference type="SMART" id="SM00829">
    <property type="entry name" value="PKS_ER"/>
    <property type="match status" value="1"/>
</dbReference>
<evidence type="ECO:0000256" key="1">
    <source>
        <dbReference type="ARBA" id="ARBA00004173"/>
    </source>
</evidence>
<dbReference type="OrthoDB" id="9930022at2759"/>
<reference evidence="8" key="1">
    <citation type="submission" date="2022-11" db="UniProtKB">
        <authorList>
            <consortium name="EnsemblMetazoa"/>
        </authorList>
    </citation>
    <scope>IDENTIFICATION</scope>
</reference>
<dbReference type="SFLD" id="SFLDS00019">
    <property type="entry name" value="Glutathione_Transferase_(cytos"/>
    <property type="match status" value="1"/>
</dbReference>
<comment type="similarity">
    <text evidence="2">Belongs to the zinc-containing alcohol dehydrogenase family. Quinone oxidoreductase subfamily.</text>
</comment>
<dbReference type="AlphaFoldDB" id="A0A914A1T9"/>
<dbReference type="OMA" id="VCETHPR"/>
<dbReference type="InterPro" id="IPR036282">
    <property type="entry name" value="Glutathione-S-Trfase_C_sf"/>
</dbReference>
<evidence type="ECO:0000259" key="7">
    <source>
        <dbReference type="PROSITE" id="PS50405"/>
    </source>
</evidence>
<comment type="subcellular location">
    <subcellularLocation>
        <location evidence="1">Mitochondrion</location>
    </subcellularLocation>
</comment>
<dbReference type="Pfam" id="PF13410">
    <property type="entry name" value="GST_C_2"/>
    <property type="match status" value="1"/>
</dbReference>
<evidence type="ECO:0000256" key="3">
    <source>
        <dbReference type="ARBA" id="ARBA00022946"/>
    </source>
</evidence>
<protein>
    <recommendedName>
        <fullName evidence="10">Enoyl reductase (ER) domain-containing protein</fullName>
    </recommendedName>
</protein>
<dbReference type="EnsemblMetazoa" id="XM_038201682.1">
    <property type="protein sequence ID" value="XP_038057610.1"/>
    <property type="gene ID" value="LOC119729155"/>
</dbReference>
<dbReference type="FunFam" id="3.40.50.720:FF:000147">
    <property type="entry name" value="Reticulon-4-interacting protein 1 homolog, mitochondrial"/>
    <property type="match status" value="1"/>
</dbReference>
<dbReference type="PANTHER" id="PTHR11695">
    <property type="entry name" value="ALCOHOL DEHYDROGENASE RELATED"/>
    <property type="match status" value="1"/>
</dbReference>
<dbReference type="PROSITE" id="PS50404">
    <property type="entry name" value="GST_NTER"/>
    <property type="match status" value="1"/>
</dbReference>
<sequence length="751" mass="83052">MRALFIQLGASASGSSLQLHNQTGFPDKTRHFPDLRLAPSYSTKFKMVVVDGNEDTKKIEGLCLFHFGPSNASQKVRACLEAKKLKWQSRVTCMTSEEMESDWYFTIHPQGLVPALVHDGVTHIESSDIMVYLDEAFPEIPLRPNTVDGRQAVQSWLDLERTIQKPMKYMTFRFYIGNFAKLIETDKRLARLKEKNPEGYAFHKMVREGSWNDEDLRGAIEEIHDALQILEGHLANHEWLVGDQISLADYCWGTNVYRYVESYMYRFPMGRYPAVRAWYKRLLTDEAFQKAVVAYGGGPPKPLLAIKNSIQEFLGNSISCFERDVKPNWARFVLMTVAVPLCFAFLPYASTTAATGLSSTVINTGLAALWASVLYSCYKKAHAATKTVYFSSVHRMRALLTKAYGSETPVVCEEHPRPKVVLPDDILVRVHAASINPIDVKIREGYGKRGLNFMRGKSQMPAGDGKELPLIQGRDCSGVVEAVGEAVSKVKVGDEVWASLSVAPIPGTYAEYVLLKEGLVSQKPSSLTHVQSAALGYVAMTTWGALVKTAVLGPDKTAGKRVLILAGTGGIGSFAIQLVKAWGGHVTTSCSTSGIEMVEKLGADEVVDYRKTDLESALKDKPRFDVVLDTLGPAYYQTCLNLTKRGGCVVTLDSPALKTLDQYGFLLGLPKALYDLFRISIPQKLFYGRSFKYGFVAASADALDVVASLVEQKKIQPIVEKVYSLEDGNEALGHVQKGHARGKTVLLMKPE</sequence>
<evidence type="ECO:0000256" key="2">
    <source>
        <dbReference type="ARBA" id="ARBA00010371"/>
    </source>
</evidence>
<dbReference type="Gene3D" id="3.90.180.10">
    <property type="entry name" value="Medium-chain alcohol dehydrogenases, catalytic domain"/>
    <property type="match status" value="1"/>
</dbReference>
<dbReference type="SUPFAM" id="SSF50129">
    <property type="entry name" value="GroES-like"/>
    <property type="match status" value="1"/>
</dbReference>